<sequence length="279" mass="30201">MTQNKSHRKGSGFSFCSCSSADVCALVSPTVLAAPPCRRPPPALVAAGVGTKNKKENKSTESSSSNNRERERKKYREDPLSDHIAQGDPKSGIENDGSSWNDNDNNDSKTKAVTIMLTRTKNPTVSVTMMLLFMTMASIGVCSSFTTVATKGSRLDAILNVPSRAHINRDRCNHEIHAGQTVTRLASWSLPAVVPNNGSSDDLENVTDPDSGTATTMKSLTANTFAAAAMATFLITKLTIVLLLKFVTDLFVYPAFYLFRGLKALQTKIAAKWKPTEQP</sequence>
<reference evidence="3" key="1">
    <citation type="submission" date="2021-01" db="EMBL/GenBank/DDBJ databases">
        <authorList>
            <person name="Corre E."/>
            <person name="Pelletier E."/>
            <person name="Niang G."/>
            <person name="Scheremetjew M."/>
            <person name="Finn R."/>
            <person name="Kale V."/>
            <person name="Holt S."/>
            <person name="Cochrane G."/>
            <person name="Meng A."/>
            <person name="Brown T."/>
            <person name="Cohen L."/>
        </authorList>
    </citation>
    <scope>NUCLEOTIDE SEQUENCE</scope>
    <source>
        <strain evidence="3">CCMP3328</strain>
    </source>
</reference>
<protein>
    <submittedName>
        <fullName evidence="3">Uncharacterized protein</fullName>
    </submittedName>
</protein>
<evidence type="ECO:0000256" key="2">
    <source>
        <dbReference type="SAM" id="Phobius"/>
    </source>
</evidence>
<feature type="transmembrane region" description="Helical" evidence="2">
    <location>
        <begin position="225"/>
        <end position="247"/>
    </location>
</feature>
<dbReference type="AlphaFoldDB" id="A0A7R9ZIH5"/>
<evidence type="ECO:0000313" key="3">
    <source>
        <dbReference type="EMBL" id="CAD8328545.1"/>
    </source>
</evidence>
<feature type="compositionally biased region" description="Basic and acidic residues" evidence="1">
    <location>
        <begin position="67"/>
        <end position="81"/>
    </location>
</feature>
<feature type="transmembrane region" description="Helical" evidence="2">
    <location>
        <begin position="127"/>
        <end position="149"/>
    </location>
</feature>
<keyword evidence="2" id="KW-0812">Transmembrane</keyword>
<keyword evidence="2" id="KW-1133">Transmembrane helix</keyword>
<feature type="region of interest" description="Disordered" evidence="1">
    <location>
        <begin position="32"/>
        <end position="108"/>
    </location>
</feature>
<organism evidence="3">
    <name type="scientific">Craspedostauros australis</name>
    <dbReference type="NCBI Taxonomy" id="1486917"/>
    <lineage>
        <taxon>Eukaryota</taxon>
        <taxon>Sar</taxon>
        <taxon>Stramenopiles</taxon>
        <taxon>Ochrophyta</taxon>
        <taxon>Bacillariophyta</taxon>
        <taxon>Bacillariophyceae</taxon>
        <taxon>Bacillariophycidae</taxon>
        <taxon>Naviculales</taxon>
        <taxon>Naviculaceae</taxon>
        <taxon>Craspedostauros</taxon>
    </lineage>
</organism>
<proteinExistence type="predicted"/>
<name>A0A7R9ZIH5_9STRA</name>
<keyword evidence="2" id="KW-0472">Membrane</keyword>
<gene>
    <name evidence="3" type="ORF">CAUS1442_LOCUS642</name>
</gene>
<dbReference type="EMBL" id="HBEF01001016">
    <property type="protein sequence ID" value="CAD8328545.1"/>
    <property type="molecule type" value="Transcribed_RNA"/>
</dbReference>
<accession>A0A7R9ZIH5</accession>
<evidence type="ECO:0000256" key="1">
    <source>
        <dbReference type="SAM" id="MobiDB-lite"/>
    </source>
</evidence>